<feature type="compositionally biased region" description="Polar residues" evidence="1">
    <location>
        <begin position="43"/>
        <end position="60"/>
    </location>
</feature>
<keyword evidence="2" id="KW-0472">Membrane</keyword>
<keyword evidence="4" id="KW-1185">Reference proteome</keyword>
<protein>
    <submittedName>
        <fullName evidence="3">Uncharacterized protein</fullName>
    </submittedName>
</protein>
<feature type="region of interest" description="Disordered" evidence="1">
    <location>
        <begin position="302"/>
        <end position="325"/>
    </location>
</feature>
<dbReference type="GeneID" id="25283858"/>
<feature type="transmembrane region" description="Helical" evidence="2">
    <location>
        <begin position="142"/>
        <end position="164"/>
    </location>
</feature>
<name>A0A072P5E7_9EURO</name>
<dbReference type="EMBL" id="AMGV01000008">
    <property type="protein sequence ID" value="KEF55294.1"/>
    <property type="molecule type" value="Genomic_DNA"/>
</dbReference>
<evidence type="ECO:0000313" key="3">
    <source>
        <dbReference type="EMBL" id="KEF55294.1"/>
    </source>
</evidence>
<keyword evidence="2" id="KW-0812">Transmembrane</keyword>
<dbReference type="OrthoDB" id="5397827at2759"/>
<keyword evidence="2" id="KW-1133">Transmembrane helix</keyword>
<dbReference type="VEuPathDB" id="FungiDB:A1O9_08948"/>
<accession>A0A072P5E7</accession>
<comment type="caution">
    <text evidence="3">The sequence shown here is derived from an EMBL/GenBank/DDBJ whole genome shotgun (WGS) entry which is preliminary data.</text>
</comment>
<evidence type="ECO:0000313" key="4">
    <source>
        <dbReference type="Proteomes" id="UP000027920"/>
    </source>
</evidence>
<organism evidence="3 4">
    <name type="scientific">Exophiala aquamarina CBS 119918</name>
    <dbReference type="NCBI Taxonomy" id="1182545"/>
    <lineage>
        <taxon>Eukaryota</taxon>
        <taxon>Fungi</taxon>
        <taxon>Dikarya</taxon>
        <taxon>Ascomycota</taxon>
        <taxon>Pezizomycotina</taxon>
        <taxon>Eurotiomycetes</taxon>
        <taxon>Chaetothyriomycetidae</taxon>
        <taxon>Chaetothyriales</taxon>
        <taxon>Herpotrichiellaceae</taxon>
        <taxon>Exophiala</taxon>
    </lineage>
</organism>
<reference evidence="3 4" key="1">
    <citation type="submission" date="2013-03" db="EMBL/GenBank/DDBJ databases">
        <title>The Genome Sequence of Exophiala aquamarina CBS 119918.</title>
        <authorList>
            <consortium name="The Broad Institute Genomics Platform"/>
            <person name="Cuomo C."/>
            <person name="de Hoog S."/>
            <person name="Gorbushina A."/>
            <person name="Walker B."/>
            <person name="Young S.K."/>
            <person name="Zeng Q."/>
            <person name="Gargeya S."/>
            <person name="Fitzgerald M."/>
            <person name="Haas B."/>
            <person name="Abouelleil A."/>
            <person name="Allen A.W."/>
            <person name="Alvarado L."/>
            <person name="Arachchi H.M."/>
            <person name="Berlin A.M."/>
            <person name="Chapman S.B."/>
            <person name="Gainer-Dewar J."/>
            <person name="Goldberg J."/>
            <person name="Griggs A."/>
            <person name="Gujja S."/>
            <person name="Hansen M."/>
            <person name="Howarth C."/>
            <person name="Imamovic A."/>
            <person name="Ireland A."/>
            <person name="Larimer J."/>
            <person name="McCowan C."/>
            <person name="Murphy C."/>
            <person name="Pearson M."/>
            <person name="Poon T.W."/>
            <person name="Priest M."/>
            <person name="Roberts A."/>
            <person name="Saif S."/>
            <person name="Shea T."/>
            <person name="Sisk P."/>
            <person name="Sykes S."/>
            <person name="Wortman J."/>
            <person name="Nusbaum C."/>
            <person name="Birren B."/>
        </authorList>
    </citation>
    <scope>NUCLEOTIDE SEQUENCE [LARGE SCALE GENOMIC DNA]</scope>
    <source>
        <strain evidence="3 4">CBS 119918</strain>
    </source>
</reference>
<dbReference type="STRING" id="1182545.A0A072P5E7"/>
<dbReference type="HOGENOM" id="CLU_061830_1_0_1"/>
<dbReference type="Proteomes" id="UP000027920">
    <property type="component" value="Unassembled WGS sequence"/>
</dbReference>
<evidence type="ECO:0000256" key="1">
    <source>
        <dbReference type="SAM" id="MobiDB-lite"/>
    </source>
</evidence>
<evidence type="ECO:0000256" key="2">
    <source>
        <dbReference type="SAM" id="Phobius"/>
    </source>
</evidence>
<sequence>MASRSLSLSICQSCLRAGLRTRPASLQQLRLIRRSPLEEQQRAQRSLQSPYRTSFSTSASPRRALDSPPATGGSKPIVLEQPDKFRPPSHPQRLNTRRRFQPGAYNQGTTRSEREQQKTRSYPHTFPNQGTFMHWFLTNRMIHLWITMGTLFLLASISLTQTFFKTSPYAHLIPPISTLPFHPISYIRESLSVIRLHIDYTTEQAEASRQRKVLDAQKRRLYRRAHGMEDLNAEEEEGIDVRGIAPWDDGLTNKERERGGREEVMTGRDVIAMGGKVGDDVAQFAREAKEKKEKGMEVAAVAPNGADGAKTSGAETDVPPQQPQRKRKLYFGIW</sequence>
<gene>
    <name evidence="3" type="ORF">A1O9_08948</name>
</gene>
<proteinExistence type="predicted"/>
<dbReference type="AlphaFoldDB" id="A0A072P5E7"/>
<feature type="region of interest" description="Disordered" evidence="1">
    <location>
        <begin position="37"/>
        <end position="124"/>
    </location>
</feature>
<dbReference type="RefSeq" id="XP_013257884.1">
    <property type="nucleotide sequence ID" value="XM_013402430.1"/>
</dbReference>